<dbReference type="GO" id="GO:0005886">
    <property type="term" value="C:plasma membrane"/>
    <property type="evidence" value="ECO:0007669"/>
    <property type="project" value="TreeGrafter"/>
</dbReference>
<evidence type="ECO:0000313" key="11">
    <source>
        <dbReference type="Proteomes" id="UP000194800"/>
    </source>
</evidence>
<keyword evidence="7" id="KW-0812">Transmembrane</keyword>
<dbReference type="SUPFAM" id="SSF47384">
    <property type="entry name" value="Homodimeric domain of signal transducing histidine kinase"/>
    <property type="match status" value="1"/>
</dbReference>
<dbReference type="InterPro" id="IPR003594">
    <property type="entry name" value="HATPase_dom"/>
</dbReference>
<accession>A0A242NHP0</accession>
<dbReference type="SUPFAM" id="SSF55874">
    <property type="entry name" value="ATPase domain of HSP90 chaperone/DNA topoisomerase II/histidine kinase"/>
    <property type="match status" value="1"/>
</dbReference>
<gene>
    <name evidence="10" type="ORF">B6C91_11865</name>
    <name evidence="9" type="ORF">B6D08_09260</name>
</gene>
<evidence type="ECO:0000313" key="9">
    <source>
        <dbReference type="EMBL" id="OTP98962.1"/>
    </source>
</evidence>
<reference evidence="11 12" key="1">
    <citation type="submission" date="2017-03" db="EMBL/GenBank/DDBJ databases">
        <title>Comparative genomics of honeybee gut symbionts reveal geographically distinct and subgroup specific antibiotic resistance.</title>
        <authorList>
            <person name="Ludvigsen J."/>
            <person name="Porcellato D."/>
            <person name="Labee-Lund T.M."/>
            <person name="Amdam G.V."/>
            <person name="Rudi K."/>
        </authorList>
    </citation>
    <scope>NUCLEOTIDE SEQUENCE [LARGE SCALE GENOMIC DNA]</scope>
    <source>
        <strain evidence="9 12">A-7-12</strain>
        <strain evidence="10 11">A-9-12</strain>
    </source>
</reference>
<dbReference type="Proteomes" id="UP000194800">
    <property type="component" value="Unassembled WGS sequence"/>
</dbReference>
<keyword evidence="6" id="KW-0902">Two-component regulatory system</keyword>
<dbReference type="CDD" id="cd00082">
    <property type="entry name" value="HisKA"/>
    <property type="match status" value="1"/>
</dbReference>
<dbReference type="InterPro" id="IPR003661">
    <property type="entry name" value="HisK_dim/P_dom"/>
</dbReference>
<dbReference type="PANTHER" id="PTHR45453:SF1">
    <property type="entry name" value="PHOSPHATE REGULON SENSOR PROTEIN PHOR"/>
    <property type="match status" value="1"/>
</dbReference>
<sequence length="467" mass="53463">MIFISYLGWRSVEHEVLLRENNETLLAKSRINNINLLIESLLNQRLSYLSSLSSQIDNNHDEAEHLLEVETDIKNIFIINKNKILFLSDFNDSQWHKLVESIALDNSLILNLKDYDEQFQPNSGWYQNYDHLIYWFKVSDDIIGFELSTIKLTFDIINLLDNQSLDDNFKLINSDKQIYSNGKTFENEITESLKYPLQNWHLTYYYSSPNLVNLYILGIGGIALFILVLFGFVFYGYREYTRTLRLAKQQVTFVGQVSHEFKTPLTNITLYSEMLSEYLEDEAAPIPDYLQVISAESKRLTRLIQNVLTFNKSNNLNIKPVNLTALLKQVYLTFKPILAAKSLQLNLINLENDCIVNTDADSVMQILNNFLSNAEKYASKGKQVDLSLCRSGKQVVITVRDYGEGVATHLLKQIFKPFYRVSSSITEGVSGTGIGLTIANQLAKQLQGEIKVVNQKPGIAFSLILME</sequence>
<dbReference type="InterPro" id="IPR036890">
    <property type="entry name" value="HATPase_C_sf"/>
</dbReference>
<dbReference type="Pfam" id="PF02518">
    <property type="entry name" value="HATPase_c"/>
    <property type="match status" value="1"/>
</dbReference>
<evidence type="ECO:0000256" key="2">
    <source>
        <dbReference type="ARBA" id="ARBA00012438"/>
    </source>
</evidence>
<keyword evidence="5" id="KW-0418">Kinase</keyword>
<keyword evidence="7" id="KW-0472">Membrane</keyword>
<dbReference type="EC" id="2.7.13.3" evidence="2"/>
<evidence type="ECO:0000256" key="6">
    <source>
        <dbReference type="ARBA" id="ARBA00023012"/>
    </source>
</evidence>
<protein>
    <recommendedName>
        <fullName evidence="2">histidine kinase</fullName>
        <ecNumber evidence="2">2.7.13.3</ecNumber>
    </recommendedName>
</protein>
<evidence type="ECO:0000313" key="10">
    <source>
        <dbReference type="EMBL" id="OTQ08591.1"/>
    </source>
</evidence>
<keyword evidence="3" id="KW-0597">Phosphoprotein</keyword>
<keyword evidence="11" id="KW-1185">Reference proteome</keyword>
<comment type="catalytic activity">
    <reaction evidence="1">
        <text>ATP + protein L-histidine = ADP + protein N-phospho-L-histidine.</text>
        <dbReference type="EC" id="2.7.13.3"/>
    </reaction>
</comment>
<dbReference type="InterPro" id="IPR050351">
    <property type="entry name" value="BphY/WalK/GraS-like"/>
</dbReference>
<dbReference type="InterPro" id="IPR004358">
    <property type="entry name" value="Sig_transdc_His_kin-like_C"/>
</dbReference>
<dbReference type="GO" id="GO:0004721">
    <property type="term" value="F:phosphoprotein phosphatase activity"/>
    <property type="evidence" value="ECO:0007669"/>
    <property type="project" value="TreeGrafter"/>
</dbReference>
<dbReference type="GO" id="GO:0000155">
    <property type="term" value="F:phosphorelay sensor kinase activity"/>
    <property type="evidence" value="ECO:0007669"/>
    <property type="project" value="InterPro"/>
</dbReference>
<evidence type="ECO:0000256" key="5">
    <source>
        <dbReference type="ARBA" id="ARBA00022777"/>
    </source>
</evidence>
<dbReference type="AlphaFoldDB" id="A0A242NHP0"/>
<feature type="domain" description="Histidine kinase" evidence="8">
    <location>
        <begin position="256"/>
        <end position="467"/>
    </location>
</feature>
<feature type="transmembrane region" description="Helical" evidence="7">
    <location>
        <begin position="214"/>
        <end position="237"/>
    </location>
</feature>
<organism evidence="9 12">
    <name type="scientific">Gilliamella apicola</name>
    <dbReference type="NCBI Taxonomy" id="1196095"/>
    <lineage>
        <taxon>Bacteria</taxon>
        <taxon>Pseudomonadati</taxon>
        <taxon>Pseudomonadota</taxon>
        <taxon>Gammaproteobacteria</taxon>
        <taxon>Orbales</taxon>
        <taxon>Orbaceae</taxon>
        <taxon>Gilliamella</taxon>
    </lineage>
</organism>
<comment type="caution">
    <text evidence="9">The sequence shown here is derived from an EMBL/GenBank/DDBJ whole genome shotgun (WGS) entry which is preliminary data.</text>
</comment>
<dbReference type="EMBL" id="NART01000077">
    <property type="protein sequence ID" value="OTQ08591.1"/>
    <property type="molecule type" value="Genomic_DNA"/>
</dbReference>
<evidence type="ECO:0000259" key="8">
    <source>
        <dbReference type="PROSITE" id="PS50109"/>
    </source>
</evidence>
<evidence type="ECO:0000256" key="4">
    <source>
        <dbReference type="ARBA" id="ARBA00022679"/>
    </source>
</evidence>
<evidence type="ECO:0000256" key="1">
    <source>
        <dbReference type="ARBA" id="ARBA00000085"/>
    </source>
</evidence>
<dbReference type="Gene3D" id="3.30.565.10">
    <property type="entry name" value="Histidine kinase-like ATPase, C-terminal domain"/>
    <property type="match status" value="1"/>
</dbReference>
<keyword evidence="4" id="KW-0808">Transferase</keyword>
<dbReference type="SMART" id="SM00388">
    <property type="entry name" value="HisKA"/>
    <property type="match status" value="1"/>
</dbReference>
<dbReference type="Gene3D" id="1.10.287.130">
    <property type="match status" value="1"/>
</dbReference>
<evidence type="ECO:0000256" key="3">
    <source>
        <dbReference type="ARBA" id="ARBA00022553"/>
    </source>
</evidence>
<evidence type="ECO:0000313" key="12">
    <source>
        <dbReference type="Proteomes" id="UP000194977"/>
    </source>
</evidence>
<dbReference type="InterPro" id="IPR005467">
    <property type="entry name" value="His_kinase_dom"/>
</dbReference>
<dbReference type="Proteomes" id="UP000194977">
    <property type="component" value="Unassembled WGS sequence"/>
</dbReference>
<name>A0A242NHP0_9GAMM</name>
<keyword evidence="7" id="KW-1133">Transmembrane helix</keyword>
<evidence type="ECO:0000256" key="7">
    <source>
        <dbReference type="SAM" id="Phobius"/>
    </source>
</evidence>
<dbReference type="EMBL" id="NARP01000023">
    <property type="protein sequence ID" value="OTP98962.1"/>
    <property type="molecule type" value="Genomic_DNA"/>
</dbReference>
<dbReference type="PRINTS" id="PR00344">
    <property type="entry name" value="BCTRLSENSOR"/>
</dbReference>
<proteinExistence type="predicted"/>
<dbReference type="InterPro" id="IPR036097">
    <property type="entry name" value="HisK_dim/P_sf"/>
</dbReference>
<dbReference type="SMART" id="SM00387">
    <property type="entry name" value="HATPase_c"/>
    <property type="match status" value="1"/>
</dbReference>
<dbReference type="GO" id="GO:0016036">
    <property type="term" value="P:cellular response to phosphate starvation"/>
    <property type="evidence" value="ECO:0007669"/>
    <property type="project" value="TreeGrafter"/>
</dbReference>
<dbReference type="PROSITE" id="PS50109">
    <property type="entry name" value="HIS_KIN"/>
    <property type="match status" value="1"/>
</dbReference>
<dbReference type="Pfam" id="PF00512">
    <property type="entry name" value="HisKA"/>
    <property type="match status" value="1"/>
</dbReference>
<dbReference type="PANTHER" id="PTHR45453">
    <property type="entry name" value="PHOSPHATE REGULON SENSOR PROTEIN PHOR"/>
    <property type="match status" value="1"/>
</dbReference>